<dbReference type="AlphaFoldDB" id="F6D5U9"/>
<dbReference type="HOGENOM" id="CLU_3387487_0_0_2"/>
<dbReference type="KEGG" id="mew:MSWAN_1893"/>
<evidence type="ECO:0000313" key="1">
    <source>
        <dbReference type="EMBL" id="AEG18902.1"/>
    </source>
</evidence>
<sequence>MVKGKLRSRSGISNLFNVFLTISTVNIHMEEK</sequence>
<dbReference type="EMBL" id="CP002772">
    <property type="protein sequence ID" value="AEG18902.1"/>
    <property type="molecule type" value="Genomic_DNA"/>
</dbReference>
<accession>F6D5U9</accession>
<protein>
    <submittedName>
        <fullName evidence="1">Uncharacterized protein</fullName>
    </submittedName>
</protein>
<proteinExistence type="predicted"/>
<evidence type="ECO:0000313" key="2">
    <source>
        <dbReference type="Proteomes" id="UP000009231"/>
    </source>
</evidence>
<gene>
    <name evidence="1" type="ordered locus">MSWAN_1893</name>
</gene>
<organism evidence="1 2">
    <name type="scientific">Methanobacterium paludis (strain DSM 25820 / JCM 18151 / SWAN1)</name>
    <dbReference type="NCBI Taxonomy" id="868131"/>
    <lineage>
        <taxon>Archaea</taxon>
        <taxon>Methanobacteriati</taxon>
        <taxon>Methanobacteriota</taxon>
        <taxon>Methanomada group</taxon>
        <taxon>Methanobacteria</taxon>
        <taxon>Methanobacteriales</taxon>
        <taxon>Methanobacteriaceae</taxon>
        <taxon>Methanobacterium</taxon>
    </lineage>
</organism>
<name>F6D5U9_METPW</name>
<dbReference type="Proteomes" id="UP000009231">
    <property type="component" value="Chromosome"/>
</dbReference>
<keyword evidence="2" id="KW-1185">Reference proteome</keyword>
<reference evidence="1 2" key="1">
    <citation type="journal article" date="2014" name="Int. J. Syst. Evol. Microbiol.">
        <title>Methanobacterium paludis sp. nov. and a novel strain of Methanobacterium lacus isolated from northern peatlands.</title>
        <authorList>
            <person name="Cadillo-Quiroz H."/>
            <person name="Brauer S.L."/>
            <person name="Goodson N."/>
            <person name="Yavitt J.B."/>
            <person name="Zinder S.H."/>
        </authorList>
    </citation>
    <scope>NUCLEOTIDE SEQUENCE [LARGE SCALE GENOMIC DNA]</scope>
    <source>
        <strain evidence="2">DSM 25820 / JCM 18151 / SWAN1</strain>
    </source>
</reference>